<proteinExistence type="predicted"/>
<name>A0A450SU99_9GAMM</name>
<dbReference type="EMBL" id="CAADEW010000072">
    <property type="protein sequence ID" value="VFJ57554.1"/>
    <property type="molecule type" value="Genomic_DNA"/>
</dbReference>
<sequence length="101" mass="10972">MKNKAYYEAEEKIQAALESGAMELDLNATRSQRPRWERDFGSSSFLRRYIIGKQGVGSRSFPETGSQAGAWEPAQGLRVIPEDSGAAIEASSVVDGISYAA</sequence>
<protein>
    <submittedName>
        <fullName evidence="1">Uncharacterized protein</fullName>
    </submittedName>
</protein>
<gene>
    <name evidence="1" type="ORF">BECKFW1821A_GA0114235_107216</name>
</gene>
<evidence type="ECO:0000313" key="1">
    <source>
        <dbReference type="EMBL" id="VFJ57554.1"/>
    </source>
</evidence>
<reference evidence="1" key="1">
    <citation type="submission" date="2019-02" db="EMBL/GenBank/DDBJ databases">
        <authorList>
            <person name="Gruber-Vodicka R. H."/>
            <person name="Seah K. B. B."/>
        </authorList>
    </citation>
    <scope>NUCLEOTIDE SEQUENCE</scope>
    <source>
        <strain evidence="1">BECK_BZ15</strain>
    </source>
</reference>
<organism evidence="1">
    <name type="scientific">Candidatus Kentrum sp. FW</name>
    <dbReference type="NCBI Taxonomy" id="2126338"/>
    <lineage>
        <taxon>Bacteria</taxon>
        <taxon>Pseudomonadati</taxon>
        <taxon>Pseudomonadota</taxon>
        <taxon>Gammaproteobacteria</taxon>
        <taxon>Candidatus Kentrum</taxon>
    </lineage>
</organism>
<accession>A0A450SU99</accession>
<dbReference type="AlphaFoldDB" id="A0A450SU99"/>